<accession>A0AC35UHS4</accession>
<name>A0AC35UHS4_9BILA</name>
<evidence type="ECO:0000313" key="1">
    <source>
        <dbReference type="Proteomes" id="UP000095286"/>
    </source>
</evidence>
<reference evidence="2" key="1">
    <citation type="submission" date="2016-11" db="UniProtKB">
        <authorList>
            <consortium name="WormBaseParasite"/>
        </authorList>
    </citation>
    <scope>IDENTIFICATION</scope>
    <source>
        <strain evidence="2">KR3021</strain>
    </source>
</reference>
<dbReference type="Proteomes" id="UP000095286">
    <property type="component" value="Unplaced"/>
</dbReference>
<proteinExistence type="predicted"/>
<evidence type="ECO:0000313" key="2">
    <source>
        <dbReference type="WBParaSite" id="RSKR_0001157500.1"/>
    </source>
</evidence>
<sequence length="333" mass="37885">MGFLNNNKRIFDQDYNKIKKICIKNNSLFIDTTFPPTDESLFLESGKNSEIVWKRPSELVDNPKLFVEGASFGDVQQGILGNCWCLSAFLGLTLNKSLMNKVLPDCTKQEWNSNNHYVGIFKFSFWRYGKWENIIIDDLLPTKNNELLFARSKTPNEFWPALLEKAFAKMYGCYENLSGGQLSDALLDVSGGVPENIVFAKFLESEECDRNQKISKLFKLLEREFACQSLMVAAIGAKGGENEEVLSNGLILRHAYAITAVRYIELDAKNASFKYFSKLEKKMMIRLRNPWAEGEYNGAWSDASEEWNQVSVLQKKELGIVLGNCVTPHGFFV</sequence>
<organism evidence="1 2">
    <name type="scientific">Rhabditophanes sp. KR3021</name>
    <dbReference type="NCBI Taxonomy" id="114890"/>
    <lineage>
        <taxon>Eukaryota</taxon>
        <taxon>Metazoa</taxon>
        <taxon>Ecdysozoa</taxon>
        <taxon>Nematoda</taxon>
        <taxon>Chromadorea</taxon>
        <taxon>Rhabditida</taxon>
        <taxon>Tylenchina</taxon>
        <taxon>Panagrolaimomorpha</taxon>
        <taxon>Strongyloidoidea</taxon>
        <taxon>Alloionematidae</taxon>
        <taxon>Rhabditophanes</taxon>
    </lineage>
</organism>
<protein>
    <submittedName>
        <fullName evidence="2">Calpain catalytic domain-containing protein</fullName>
    </submittedName>
</protein>
<dbReference type="WBParaSite" id="RSKR_0001157500.1">
    <property type="protein sequence ID" value="RSKR_0001157500.1"/>
    <property type="gene ID" value="RSKR_0001157500"/>
</dbReference>